<feature type="compositionally biased region" description="Basic and acidic residues" evidence="1">
    <location>
        <begin position="389"/>
        <end position="414"/>
    </location>
</feature>
<dbReference type="Proteomes" id="UP001281410">
    <property type="component" value="Unassembled WGS sequence"/>
</dbReference>
<dbReference type="PANTHER" id="PTHR48434">
    <property type="entry name" value="(RAPE) HYPOTHETICAL PROTEIN"/>
    <property type="match status" value="1"/>
</dbReference>
<dbReference type="PANTHER" id="PTHR48434:SF1">
    <property type="entry name" value="(RAPE) HYPOTHETICAL PROTEIN"/>
    <property type="match status" value="1"/>
</dbReference>
<feature type="region of interest" description="Disordered" evidence="1">
    <location>
        <begin position="1"/>
        <end position="27"/>
    </location>
</feature>
<gene>
    <name evidence="2" type="ORF">Dsin_002365</name>
</gene>
<dbReference type="EMBL" id="JANJYJ010000001">
    <property type="protein sequence ID" value="KAK3230484.1"/>
    <property type="molecule type" value="Genomic_DNA"/>
</dbReference>
<protein>
    <submittedName>
        <fullName evidence="2">Uncharacterized protein</fullName>
    </submittedName>
</protein>
<evidence type="ECO:0000313" key="2">
    <source>
        <dbReference type="EMBL" id="KAK3230484.1"/>
    </source>
</evidence>
<accession>A0AAE0EJM0</accession>
<reference evidence="2" key="1">
    <citation type="journal article" date="2023" name="Plant J.">
        <title>Genome sequences and population genomics provide insights into the demographic history, inbreeding, and mutation load of two 'living fossil' tree species of Dipteronia.</title>
        <authorList>
            <person name="Feng Y."/>
            <person name="Comes H.P."/>
            <person name="Chen J."/>
            <person name="Zhu S."/>
            <person name="Lu R."/>
            <person name="Zhang X."/>
            <person name="Li P."/>
            <person name="Qiu J."/>
            <person name="Olsen K.M."/>
            <person name="Qiu Y."/>
        </authorList>
    </citation>
    <scope>NUCLEOTIDE SEQUENCE</scope>
    <source>
        <strain evidence="2">NBL</strain>
    </source>
</reference>
<organism evidence="2 3">
    <name type="scientific">Dipteronia sinensis</name>
    <dbReference type="NCBI Taxonomy" id="43782"/>
    <lineage>
        <taxon>Eukaryota</taxon>
        <taxon>Viridiplantae</taxon>
        <taxon>Streptophyta</taxon>
        <taxon>Embryophyta</taxon>
        <taxon>Tracheophyta</taxon>
        <taxon>Spermatophyta</taxon>
        <taxon>Magnoliopsida</taxon>
        <taxon>eudicotyledons</taxon>
        <taxon>Gunneridae</taxon>
        <taxon>Pentapetalae</taxon>
        <taxon>rosids</taxon>
        <taxon>malvids</taxon>
        <taxon>Sapindales</taxon>
        <taxon>Sapindaceae</taxon>
        <taxon>Hippocastanoideae</taxon>
        <taxon>Acereae</taxon>
        <taxon>Dipteronia</taxon>
    </lineage>
</organism>
<name>A0AAE0EJM0_9ROSI</name>
<keyword evidence="3" id="KW-1185">Reference proteome</keyword>
<sequence length="414" mass="47622">MSSIRGRGPRERGRSSRGGRGLNIRPNLTTLSTGLTDISTDLSLLTIPSSSSRPSHKDKYAALGFSDFCSDICSTPLTNTFSPLQLDSPSFKTVTSSRISPHSIKQNKPQDLIYQFPEDHSKRHVFYEFILVDTDSIFLSDVHDKIDKEKILFRKIKLCKIISQAQWGDPNSTKPFSRQFLTHGFDYWDYIKAWTYLLYGKNPGNSLSWFIYFDKNFHLDILFWFLEWWDKYGPTTDILPPNVNEGYQYWLSHFDKPSTWDFIPGLLIYFKHFSLTWILMLEYAIIDKLVGNINGPYFGRQTKIKWWSGMNIADLGTQRVASWFNENPSLCKTLIDQSHFLMAKSQSRAQLAAASSRLATASTHDELRAIAKDMEKAMTRISSQMDTGSSEHDDKNLSDDDDPTRFFCHDESES</sequence>
<proteinExistence type="predicted"/>
<evidence type="ECO:0000256" key="1">
    <source>
        <dbReference type="SAM" id="MobiDB-lite"/>
    </source>
</evidence>
<evidence type="ECO:0000313" key="3">
    <source>
        <dbReference type="Proteomes" id="UP001281410"/>
    </source>
</evidence>
<feature type="region of interest" description="Disordered" evidence="1">
    <location>
        <begin position="379"/>
        <end position="414"/>
    </location>
</feature>
<comment type="caution">
    <text evidence="2">The sequence shown here is derived from an EMBL/GenBank/DDBJ whole genome shotgun (WGS) entry which is preliminary data.</text>
</comment>
<dbReference type="AlphaFoldDB" id="A0AAE0EJM0"/>